<dbReference type="CDD" id="cd12148">
    <property type="entry name" value="fungal_TF_MHR"/>
    <property type="match status" value="1"/>
</dbReference>
<keyword evidence="2" id="KW-0479">Metal-binding</keyword>
<feature type="region of interest" description="Disordered" evidence="6">
    <location>
        <begin position="145"/>
        <end position="167"/>
    </location>
</feature>
<evidence type="ECO:0000256" key="2">
    <source>
        <dbReference type="ARBA" id="ARBA00022723"/>
    </source>
</evidence>
<dbReference type="GO" id="GO:0000981">
    <property type="term" value="F:DNA-binding transcription factor activity, RNA polymerase II-specific"/>
    <property type="evidence" value="ECO:0007669"/>
    <property type="project" value="InterPro"/>
</dbReference>
<evidence type="ECO:0000313" key="9">
    <source>
        <dbReference type="Proteomes" id="UP000467700"/>
    </source>
</evidence>
<comment type="caution">
    <text evidence="8">The sequence shown here is derived from an EMBL/GenBank/DDBJ whole genome shotgun (WGS) entry which is preliminary data.</text>
</comment>
<dbReference type="SMART" id="SM00066">
    <property type="entry name" value="GAL4"/>
    <property type="match status" value="1"/>
</dbReference>
<dbReference type="AlphaFoldDB" id="A0A8S0XQY0"/>
<dbReference type="InterPro" id="IPR036864">
    <property type="entry name" value="Zn2-C6_fun-type_DNA-bd_sf"/>
</dbReference>
<dbReference type="Pfam" id="PF00172">
    <property type="entry name" value="Zn_clus"/>
    <property type="match status" value="1"/>
</dbReference>
<evidence type="ECO:0000259" key="7">
    <source>
        <dbReference type="PROSITE" id="PS50048"/>
    </source>
</evidence>
<dbReference type="SUPFAM" id="SSF57701">
    <property type="entry name" value="Zn2/Cys6 DNA-binding domain"/>
    <property type="match status" value="1"/>
</dbReference>
<organism evidence="8 9">
    <name type="scientific">Cyclocybe aegerita</name>
    <name type="common">Black poplar mushroom</name>
    <name type="synonym">Agrocybe aegerita</name>
    <dbReference type="NCBI Taxonomy" id="1973307"/>
    <lineage>
        <taxon>Eukaryota</taxon>
        <taxon>Fungi</taxon>
        <taxon>Dikarya</taxon>
        <taxon>Basidiomycota</taxon>
        <taxon>Agaricomycotina</taxon>
        <taxon>Agaricomycetes</taxon>
        <taxon>Agaricomycetidae</taxon>
        <taxon>Agaricales</taxon>
        <taxon>Agaricineae</taxon>
        <taxon>Bolbitiaceae</taxon>
        <taxon>Cyclocybe</taxon>
    </lineage>
</organism>
<evidence type="ECO:0000256" key="1">
    <source>
        <dbReference type="ARBA" id="ARBA00004123"/>
    </source>
</evidence>
<dbReference type="InterPro" id="IPR050815">
    <property type="entry name" value="TF_fung"/>
</dbReference>
<feature type="region of interest" description="Disordered" evidence="6">
    <location>
        <begin position="34"/>
        <end position="55"/>
    </location>
</feature>
<feature type="domain" description="Zn(2)-C6 fungal-type" evidence="7">
    <location>
        <begin position="59"/>
        <end position="91"/>
    </location>
</feature>
<dbReference type="PROSITE" id="PS50048">
    <property type="entry name" value="ZN2_CY6_FUNGAL_2"/>
    <property type="match status" value="1"/>
</dbReference>
<dbReference type="InterPro" id="IPR001138">
    <property type="entry name" value="Zn2Cys6_DnaBD"/>
</dbReference>
<evidence type="ECO:0000256" key="4">
    <source>
        <dbReference type="ARBA" id="ARBA00023163"/>
    </source>
</evidence>
<feature type="compositionally biased region" description="Low complexity" evidence="6">
    <location>
        <begin position="35"/>
        <end position="44"/>
    </location>
</feature>
<keyword evidence="4" id="KW-0804">Transcription</keyword>
<keyword evidence="3" id="KW-0805">Transcription regulation</keyword>
<gene>
    <name evidence="8" type="ORF">AAE3_LOCUS5644</name>
</gene>
<evidence type="ECO:0000256" key="5">
    <source>
        <dbReference type="ARBA" id="ARBA00023242"/>
    </source>
</evidence>
<dbReference type="PANTHER" id="PTHR47338:SF29">
    <property type="entry name" value="ZN(2)-C6 FUNGAL-TYPE DOMAIN-CONTAINING PROTEIN"/>
    <property type="match status" value="1"/>
</dbReference>
<keyword evidence="9" id="KW-1185">Reference proteome</keyword>
<reference evidence="8 9" key="1">
    <citation type="submission" date="2020-01" db="EMBL/GenBank/DDBJ databases">
        <authorList>
            <person name="Gupta K D."/>
        </authorList>
    </citation>
    <scope>NUCLEOTIDE SEQUENCE [LARGE SCALE GENOMIC DNA]</scope>
</reference>
<dbReference type="GO" id="GO:0003677">
    <property type="term" value="F:DNA binding"/>
    <property type="evidence" value="ECO:0007669"/>
    <property type="project" value="InterPro"/>
</dbReference>
<accession>A0A8S0XQY0</accession>
<evidence type="ECO:0000256" key="3">
    <source>
        <dbReference type="ARBA" id="ARBA00023015"/>
    </source>
</evidence>
<dbReference type="InterPro" id="IPR007219">
    <property type="entry name" value="XnlR_reg_dom"/>
</dbReference>
<comment type="subcellular location">
    <subcellularLocation>
        <location evidence="1">Nucleus</location>
    </subcellularLocation>
</comment>
<keyword evidence="5" id="KW-0539">Nucleus</keyword>
<evidence type="ECO:0000313" key="8">
    <source>
        <dbReference type="EMBL" id="CAA7263447.1"/>
    </source>
</evidence>
<dbReference type="Pfam" id="PF04082">
    <property type="entry name" value="Fungal_trans"/>
    <property type="match status" value="1"/>
</dbReference>
<dbReference type="Proteomes" id="UP000467700">
    <property type="component" value="Unassembled WGS sequence"/>
</dbReference>
<dbReference type="EMBL" id="CACVBS010000039">
    <property type="protein sequence ID" value="CAA7263447.1"/>
    <property type="molecule type" value="Genomic_DNA"/>
</dbReference>
<sequence length="619" mass="67068">MGSSRLYRDANLFPVTKLSESTCRDLVCQRGTHPSFAMSSSSSSKRSEGSQGYLPRGGACVSCRRRKMKCDGQHPICGQCERAGRAEDCEYTAGSERSTVQILEDNISRLEARIQELQNPNSANAAAVRLHQPYMGGAPPMVPGHSQGRGLPVPAPSSSFQRPTVQDPPRNVAETLLATFMPYATDFGFFLHLPRFRASMFQAQAPGHPARPAPALIFSVYLWAIRLSNDPTMQANEEAYLTRATQEASTALLGNHPNKVMHSIQAEVLLANYFFAQGRFLEGKYHLATAVSTALSAGLHKIRSASPGGGSPVASVGAGNNQLAPARDAVEEGERIIAGWTVFTMDKVWAVALDYEPNFLHSTHAMGTKIDTPWPLEIEEFEQGVLPQHVRTSNTVHNFLSRAQTPDAGVSSRALEAKAAILWERVADFCKKHNLNAQTNPQSIQSALQEFTSLSNILDAQTAAMPPATAASLHPTRLPSIERARRLVVAHSMLDAAAIRLHAPFAADGRSESSRRKRVGAARSVLEGTLALRGRLAQAGHPAGWIDPIIGTAWIEAAQVLFDEVTSIRTMRASSAHAGDEAPLLGYIQQAMTAMSDFAVNIPLLSFQVGKIQETFTSF</sequence>
<dbReference type="PANTHER" id="PTHR47338">
    <property type="entry name" value="ZN(II)2CYS6 TRANSCRIPTION FACTOR (EUROFUNG)-RELATED"/>
    <property type="match status" value="1"/>
</dbReference>
<dbReference type="OrthoDB" id="2309723at2759"/>
<name>A0A8S0XQY0_CYCAE</name>
<dbReference type="CDD" id="cd00067">
    <property type="entry name" value="GAL4"/>
    <property type="match status" value="1"/>
</dbReference>
<dbReference type="PROSITE" id="PS00463">
    <property type="entry name" value="ZN2_CY6_FUNGAL_1"/>
    <property type="match status" value="1"/>
</dbReference>
<protein>
    <recommendedName>
        <fullName evidence="7">Zn(2)-C6 fungal-type domain-containing protein</fullName>
    </recommendedName>
</protein>
<dbReference type="GO" id="GO:0006351">
    <property type="term" value="P:DNA-templated transcription"/>
    <property type="evidence" value="ECO:0007669"/>
    <property type="project" value="InterPro"/>
</dbReference>
<dbReference type="GO" id="GO:0008270">
    <property type="term" value="F:zinc ion binding"/>
    <property type="evidence" value="ECO:0007669"/>
    <property type="project" value="InterPro"/>
</dbReference>
<proteinExistence type="predicted"/>
<dbReference type="Gene3D" id="4.10.240.10">
    <property type="entry name" value="Zn(2)-C6 fungal-type DNA-binding domain"/>
    <property type="match status" value="1"/>
</dbReference>
<evidence type="ECO:0000256" key="6">
    <source>
        <dbReference type="SAM" id="MobiDB-lite"/>
    </source>
</evidence>
<dbReference type="GO" id="GO:0005634">
    <property type="term" value="C:nucleus"/>
    <property type="evidence" value="ECO:0007669"/>
    <property type="project" value="UniProtKB-SubCell"/>
</dbReference>